<dbReference type="GO" id="GO:0008199">
    <property type="term" value="F:ferric iron binding"/>
    <property type="evidence" value="ECO:0007669"/>
    <property type="project" value="InterPro"/>
</dbReference>
<comment type="caution">
    <text evidence="5">The sequence shown here is derived from an EMBL/GenBank/DDBJ whole genome shotgun (WGS) entry which is preliminary data.</text>
</comment>
<dbReference type="GO" id="GO:0016702">
    <property type="term" value="F:oxidoreductase activity, acting on single donors with incorporation of molecular oxygen, incorporation of two atoms of oxygen"/>
    <property type="evidence" value="ECO:0007669"/>
    <property type="project" value="InterPro"/>
</dbReference>
<dbReference type="OrthoDB" id="9800887at2"/>
<evidence type="ECO:0000259" key="4">
    <source>
        <dbReference type="Pfam" id="PF00775"/>
    </source>
</evidence>
<evidence type="ECO:0000313" key="5">
    <source>
        <dbReference type="EMBL" id="TVT25921.1"/>
    </source>
</evidence>
<dbReference type="AlphaFoldDB" id="A0A558ANU1"/>
<reference evidence="5 6" key="1">
    <citation type="submission" date="2019-07" db="EMBL/GenBank/DDBJ databases">
        <title>New species of Amycolatopsis and Streptomyces.</title>
        <authorList>
            <person name="Duangmal K."/>
            <person name="Teo W.F.A."/>
            <person name="Lipun K."/>
        </authorList>
    </citation>
    <scope>NUCLEOTIDE SEQUENCE [LARGE SCALE GENOMIC DNA]</scope>
    <source>
        <strain evidence="5 6">JCM 30562</strain>
    </source>
</reference>
<dbReference type="PANTHER" id="PTHR33711:SF7">
    <property type="entry name" value="INTRADIOL RING-CLEAVAGE DIOXYGENASES DOMAIN-CONTAINING PROTEIN-RELATED"/>
    <property type="match status" value="1"/>
</dbReference>
<sequence>MTSCGHTTSSSGARCSAEWCWRRPRQLRQNEWNLTVNATSRLQLIADRVTSALTPVMRELRITEDELHAAGDFLDRVGQAGMCKSLLDIAFAMTAIDTRRHGIPGTRTNLEGPVYRPGAPTRATNNLIERDLSPDADLLVLSGQVTDAVTGRPMSGVELDFWHADEHGRYDYDGNHLRGVVHSGQDGRYRVDTIMPVDYAEHLNDPIGELLAMLDRDGYRAAHIHLKVRVRGVERLTTQLFRGDSPHLDQDYVIGAVSEDLVVEPRLVGTVDGHRQYAMSFDIAVPPLPADHLVEGS</sequence>
<dbReference type="SUPFAM" id="SSF49482">
    <property type="entry name" value="Aromatic compound dioxygenase"/>
    <property type="match status" value="1"/>
</dbReference>
<organism evidence="5 6">
    <name type="scientific">Amycolatopsis acidiphila</name>
    <dbReference type="NCBI Taxonomy" id="715473"/>
    <lineage>
        <taxon>Bacteria</taxon>
        <taxon>Bacillati</taxon>
        <taxon>Actinomycetota</taxon>
        <taxon>Actinomycetes</taxon>
        <taxon>Pseudonocardiales</taxon>
        <taxon>Pseudonocardiaceae</taxon>
        <taxon>Amycolatopsis</taxon>
    </lineage>
</organism>
<comment type="similarity">
    <text evidence="1">Belongs to the intradiol ring-cleavage dioxygenase family.</text>
</comment>
<keyword evidence="3" id="KW-0560">Oxidoreductase</keyword>
<proteinExistence type="inferred from homology"/>
<dbReference type="InterPro" id="IPR015889">
    <property type="entry name" value="Intradiol_dOase_core"/>
</dbReference>
<evidence type="ECO:0000256" key="3">
    <source>
        <dbReference type="ARBA" id="ARBA00023002"/>
    </source>
</evidence>
<dbReference type="InterPro" id="IPR000627">
    <property type="entry name" value="Intradiol_dOase_C"/>
</dbReference>
<feature type="domain" description="Intradiol ring-cleavage dioxygenases" evidence="4">
    <location>
        <begin position="111"/>
        <end position="284"/>
    </location>
</feature>
<name>A0A558ANU1_9PSEU</name>
<keyword evidence="2" id="KW-0223">Dioxygenase</keyword>
<dbReference type="Pfam" id="PF00775">
    <property type="entry name" value="Dioxygenase_C"/>
    <property type="match status" value="1"/>
</dbReference>
<dbReference type="EMBL" id="VJZA01000001">
    <property type="protein sequence ID" value="TVT25921.1"/>
    <property type="molecule type" value="Genomic_DNA"/>
</dbReference>
<keyword evidence="6" id="KW-1185">Reference proteome</keyword>
<gene>
    <name evidence="5" type="ORF">FNH06_00330</name>
</gene>
<protein>
    <recommendedName>
        <fullName evidence="4">Intradiol ring-cleavage dioxygenases domain-containing protein</fullName>
    </recommendedName>
</protein>
<dbReference type="PANTHER" id="PTHR33711">
    <property type="entry name" value="DIOXYGENASE, PUTATIVE (AFU_ORTHOLOGUE AFUA_2G02910)-RELATED"/>
    <property type="match status" value="1"/>
</dbReference>
<dbReference type="Gene3D" id="2.60.130.10">
    <property type="entry name" value="Aromatic compound dioxygenase"/>
    <property type="match status" value="1"/>
</dbReference>
<evidence type="ECO:0000256" key="2">
    <source>
        <dbReference type="ARBA" id="ARBA00022964"/>
    </source>
</evidence>
<accession>A0A558ANU1</accession>
<dbReference type="Proteomes" id="UP000318578">
    <property type="component" value="Unassembled WGS sequence"/>
</dbReference>
<evidence type="ECO:0000256" key="1">
    <source>
        <dbReference type="ARBA" id="ARBA00007825"/>
    </source>
</evidence>
<dbReference type="InterPro" id="IPR050770">
    <property type="entry name" value="Intradiol_RC_Dioxygenase"/>
</dbReference>
<evidence type="ECO:0000313" key="6">
    <source>
        <dbReference type="Proteomes" id="UP000318578"/>
    </source>
</evidence>